<feature type="region of interest" description="Disordered" evidence="1">
    <location>
        <begin position="52"/>
        <end position="195"/>
    </location>
</feature>
<accession>A0A6G1QYG1</accession>
<evidence type="ECO:0000256" key="1">
    <source>
        <dbReference type="SAM" id="MobiDB-lite"/>
    </source>
</evidence>
<dbReference type="EMBL" id="CM015712">
    <property type="protein sequence ID" value="KAF3707741.1"/>
    <property type="molecule type" value="Genomic_DNA"/>
</dbReference>
<reference evidence="3" key="2">
    <citation type="submission" date="2019-02" db="EMBL/GenBank/DDBJ databases">
        <title>Opniocepnalus argus Var Kimnra genome.</title>
        <authorList>
            <person name="Zhou C."/>
            <person name="Xiao S."/>
        </authorList>
    </citation>
    <scope>NUCLEOTIDE SEQUENCE [LARGE SCALE GENOMIC DNA]</scope>
</reference>
<dbReference type="AlphaFoldDB" id="A0A6G1QYG1"/>
<organism evidence="2 3">
    <name type="scientific">Channa argus</name>
    <name type="common">Northern snakehead</name>
    <name type="synonym">Ophicephalus argus</name>
    <dbReference type="NCBI Taxonomy" id="215402"/>
    <lineage>
        <taxon>Eukaryota</taxon>
        <taxon>Metazoa</taxon>
        <taxon>Chordata</taxon>
        <taxon>Craniata</taxon>
        <taxon>Vertebrata</taxon>
        <taxon>Euteleostomi</taxon>
        <taxon>Actinopterygii</taxon>
        <taxon>Neopterygii</taxon>
        <taxon>Teleostei</taxon>
        <taxon>Neoteleostei</taxon>
        <taxon>Acanthomorphata</taxon>
        <taxon>Anabantaria</taxon>
        <taxon>Anabantiformes</taxon>
        <taxon>Channoidei</taxon>
        <taxon>Channidae</taxon>
        <taxon>Channa</taxon>
    </lineage>
</organism>
<keyword evidence="3" id="KW-1185">Reference proteome</keyword>
<sequence length="221" mass="24750">MRRSFGVFYIVERPAVEGIPEVIRIFDEDPDNHLLVYFSSDDEEAERDVVIVEDDAEGIPPVSSEDEDSDDSDNWSDWFESSVDSGYESMFSELEEDDDNGDGPDGDEESEGEVEEFTIYDDNLQPADMADIPPPDVSPENSSPSPCIPTASTRKSMDGIHEEPHPVKRQKTHNNSPTEEPCSNDPAPSTSGFHISNKRCRDECWEGQAKRQCFCDDSDSD</sequence>
<evidence type="ECO:0000313" key="3">
    <source>
        <dbReference type="Proteomes" id="UP000503349"/>
    </source>
</evidence>
<feature type="compositionally biased region" description="Acidic residues" evidence="1">
    <location>
        <begin position="64"/>
        <end position="74"/>
    </location>
</feature>
<dbReference type="Proteomes" id="UP000503349">
    <property type="component" value="Chromosome 1"/>
</dbReference>
<evidence type="ECO:0000313" key="2">
    <source>
        <dbReference type="EMBL" id="KAF3707741.1"/>
    </source>
</evidence>
<reference evidence="2 3" key="1">
    <citation type="submission" date="2019-02" db="EMBL/GenBank/DDBJ databases">
        <title>Opniocepnalus argus genome.</title>
        <authorList>
            <person name="Zhou C."/>
            <person name="Xiao S."/>
        </authorList>
    </citation>
    <scope>NUCLEOTIDE SEQUENCE [LARGE SCALE GENOMIC DNA]</scope>
    <source>
        <strain evidence="2">OARG1902GOOAL</strain>
        <tissue evidence="2">Muscle</tissue>
    </source>
</reference>
<feature type="compositionally biased region" description="Polar residues" evidence="1">
    <location>
        <begin position="139"/>
        <end position="154"/>
    </location>
</feature>
<name>A0A6G1QYG1_CHAAH</name>
<proteinExistence type="predicted"/>
<protein>
    <submittedName>
        <fullName evidence="2">Uncharacterized protein</fullName>
    </submittedName>
</protein>
<feature type="compositionally biased region" description="Basic and acidic residues" evidence="1">
    <location>
        <begin position="155"/>
        <end position="166"/>
    </location>
</feature>
<feature type="compositionally biased region" description="Acidic residues" evidence="1">
    <location>
        <begin position="93"/>
        <end position="119"/>
    </location>
</feature>
<gene>
    <name evidence="2" type="ORF">EXN66_Car000914</name>
</gene>